<feature type="compositionally biased region" description="Low complexity" evidence="1">
    <location>
        <begin position="61"/>
        <end position="81"/>
    </location>
</feature>
<protein>
    <submittedName>
        <fullName evidence="3">DUF732 domain-containing protein</fullName>
    </submittedName>
</protein>
<proteinExistence type="predicted"/>
<accession>A0A5R8P551</accession>
<name>A0A5R8P551_9NOCA</name>
<dbReference type="EMBL" id="VBUU01000048">
    <property type="protein sequence ID" value="TLF93663.1"/>
    <property type="molecule type" value="Genomic_DNA"/>
</dbReference>
<dbReference type="InterPro" id="IPR007969">
    <property type="entry name" value="DUF732"/>
</dbReference>
<dbReference type="AlphaFoldDB" id="A0A5R8P551"/>
<sequence length="159" mass="17184">MAAIPDGSRPDHPCPETCRRRRLPAFHSRTDSRYAMRTIAHSFALLTISVALVAGGAHAASAAPFDSGSASGSADSGSAGPQRSAADRQFLRNSYYDDDSYPVQDAAIRLAHSQCGYLDAYGNSASNRIYLAESSSDAVDYPYTFLHAAIDAYCPWHRY</sequence>
<feature type="region of interest" description="Disordered" evidence="1">
    <location>
        <begin position="61"/>
        <end position="83"/>
    </location>
</feature>
<evidence type="ECO:0000259" key="2">
    <source>
        <dbReference type="Pfam" id="PF05305"/>
    </source>
</evidence>
<comment type="caution">
    <text evidence="3">The sequence shown here is derived from an EMBL/GenBank/DDBJ whole genome shotgun (WGS) entry which is preliminary data.</text>
</comment>
<dbReference type="OrthoDB" id="4549149at2"/>
<feature type="domain" description="DUF732" evidence="2">
    <location>
        <begin position="86"/>
        <end position="155"/>
    </location>
</feature>
<gene>
    <name evidence="3" type="ORF">FEK35_29250</name>
</gene>
<reference evidence="3 4" key="1">
    <citation type="submission" date="2019-05" db="EMBL/GenBank/DDBJ databases">
        <title>Genomes sequences of two Nocardia cyriacigeorgica environmental isolates, type strains Nocardia asteroides ATCC 19247 and Nocardia cyriacigeorgica DSM 44484.</title>
        <authorList>
            <person name="Vautrin F."/>
            <person name="Bergeron E."/>
            <person name="Dubost A."/>
            <person name="Abrouk D."/>
            <person name="Rodriguez Nava V."/>
            <person name="Pujic P."/>
        </authorList>
    </citation>
    <scope>NUCLEOTIDE SEQUENCE [LARGE SCALE GENOMIC DNA]</scope>
    <source>
        <strain evidence="3 4">EML 1456</strain>
    </source>
</reference>
<evidence type="ECO:0000313" key="3">
    <source>
        <dbReference type="EMBL" id="TLF93663.1"/>
    </source>
</evidence>
<evidence type="ECO:0000256" key="1">
    <source>
        <dbReference type="SAM" id="MobiDB-lite"/>
    </source>
</evidence>
<dbReference type="Proteomes" id="UP000308349">
    <property type="component" value="Unassembled WGS sequence"/>
</dbReference>
<dbReference type="Pfam" id="PF05305">
    <property type="entry name" value="DUF732"/>
    <property type="match status" value="1"/>
</dbReference>
<organism evidence="3 4">
    <name type="scientific">Nocardia cyriacigeorgica</name>
    <dbReference type="NCBI Taxonomy" id="135487"/>
    <lineage>
        <taxon>Bacteria</taxon>
        <taxon>Bacillati</taxon>
        <taxon>Actinomycetota</taxon>
        <taxon>Actinomycetes</taxon>
        <taxon>Mycobacteriales</taxon>
        <taxon>Nocardiaceae</taxon>
        <taxon>Nocardia</taxon>
    </lineage>
</organism>
<evidence type="ECO:0000313" key="4">
    <source>
        <dbReference type="Proteomes" id="UP000308349"/>
    </source>
</evidence>